<name>A0A6I8TPU3_AEDAE</name>
<dbReference type="EnsemblMetazoa" id="AAEL022689-RC">
    <property type="protein sequence ID" value="AAEL022689-PC"/>
    <property type="gene ID" value="AAEL022689"/>
</dbReference>
<feature type="region of interest" description="Disordered" evidence="8">
    <location>
        <begin position="434"/>
        <end position="532"/>
    </location>
</feature>
<feature type="compositionally biased region" description="Low complexity" evidence="8">
    <location>
        <begin position="240"/>
        <end position="264"/>
    </location>
</feature>
<feature type="compositionally biased region" description="Gly residues" evidence="8">
    <location>
        <begin position="39"/>
        <end position="48"/>
    </location>
</feature>
<feature type="compositionally biased region" description="Low complexity" evidence="8">
    <location>
        <begin position="956"/>
        <end position="965"/>
    </location>
</feature>
<dbReference type="Gene3D" id="3.90.70.10">
    <property type="entry name" value="Cysteine proteinases"/>
    <property type="match status" value="1"/>
</dbReference>
<dbReference type="InterPro" id="IPR028889">
    <property type="entry name" value="USP"/>
</dbReference>
<protein>
    <recommendedName>
        <fullName evidence="3">ubiquitinyl hydrolase 1</fullName>
        <ecNumber evidence="3">3.4.19.12</ecNumber>
    </recommendedName>
</protein>
<feature type="compositionally biased region" description="Polar residues" evidence="8">
    <location>
        <begin position="1026"/>
        <end position="1045"/>
    </location>
</feature>
<feature type="compositionally biased region" description="Polar residues" evidence="8">
    <location>
        <begin position="326"/>
        <end position="356"/>
    </location>
</feature>
<keyword evidence="5" id="KW-0833">Ubl conjugation pathway</keyword>
<dbReference type="GO" id="GO:0004843">
    <property type="term" value="F:cysteine-type deubiquitinase activity"/>
    <property type="evidence" value="ECO:0007669"/>
    <property type="project" value="UniProtKB-EC"/>
</dbReference>
<dbReference type="GO" id="GO:0016579">
    <property type="term" value="P:protein deubiquitination"/>
    <property type="evidence" value="ECO:0007669"/>
    <property type="project" value="InterPro"/>
</dbReference>
<evidence type="ECO:0000259" key="9">
    <source>
        <dbReference type="PROSITE" id="PS50235"/>
    </source>
</evidence>
<feature type="compositionally biased region" description="Polar residues" evidence="8">
    <location>
        <begin position="1276"/>
        <end position="1286"/>
    </location>
</feature>
<dbReference type="GO" id="GO:0005634">
    <property type="term" value="C:nucleus"/>
    <property type="evidence" value="ECO:0007669"/>
    <property type="project" value="TreeGrafter"/>
</dbReference>
<feature type="compositionally biased region" description="Low complexity" evidence="8">
    <location>
        <begin position="1245"/>
        <end position="1265"/>
    </location>
</feature>
<feature type="compositionally biased region" description="Low complexity" evidence="8">
    <location>
        <begin position="903"/>
        <end position="920"/>
    </location>
</feature>
<keyword evidence="7" id="KW-0788">Thiol protease</keyword>
<evidence type="ECO:0000256" key="3">
    <source>
        <dbReference type="ARBA" id="ARBA00012759"/>
    </source>
</evidence>
<dbReference type="InterPro" id="IPR001394">
    <property type="entry name" value="Peptidase_C19_UCH"/>
</dbReference>
<feature type="region of interest" description="Disordered" evidence="8">
    <location>
        <begin position="1747"/>
        <end position="1804"/>
    </location>
</feature>
<dbReference type="Pfam" id="PF00443">
    <property type="entry name" value="UCH"/>
    <property type="match status" value="1"/>
</dbReference>
<feature type="region of interest" description="Disordered" evidence="8">
    <location>
        <begin position="87"/>
        <end position="153"/>
    </location>
</feature>
<dbReference type="PROSITE" id="PS50235">
    <property type="entry name" value="USP_3"/>
    <property type="match status" value="1"/>
</dbReference>
<dbReference type="GO" id="GO:0030330">
    <property type="term" value="P:DNA damage response, signal transduction by p53 class mediator"/>
    <property type="evidence" value="ECO:0007669"/>
    <property type="project" value="TreeGrafter"/>
</dbReference>
<gene>
    <name evidence="10" type="primary">5578851</name>
</gene>
<feature type="compositionally biased region" description="Gly residues" evidence="8">
    <location>
        <begin position="1759"/>
        <end position="1768"/>
    </location>
</feature>
<feature type="domain" description="USP" evidence="9">
    <location>
        <begin position="1370"/>
        <end position="1740"/>
    </location>
</feature>
<dbReference type="GO" id="GO:0006508">
    <property type="term" value="P:proteolysis"/>
    <property type="evidence" value="ECO:0007669"/>
    <property type="project" value="UniProtKB-KW"/>
</dbReference>
<accession>A0A6I8TPU3</accession>
<feature type="compositionally biased region" description="Polar residues" evidence="8">
    <location>
        <begin position="1068"/>
        <end position="1088"/>
    </location>
</feature>
<dbReference type="PANTHER" id="PTHR24006:SF687">
    <property type="entry name" value="UBIQUITIN CARBOXYL-TERMINAL HYDROLASE 10"/>
    <property type="match status" value="1"/>
</dbReference>
<feature type="region of interest" description="Disordered" evidence="8">
    <location>
        <begin position="742"/>
        <end position="784"/>
    </location>
</feature>
<dbReference type="InterPro" id="IPR018200">
    <property type="entry name" value="USP_CS"/>
</dbReference>
<keyword evidence="11" id="KW-1185">Reference proteome</keyword>
<evidence type="ECO:0000256" key="7">
    <source>
        <dbReference type="ARBA" id="ARBA00022807"/>
    </source>
</evidence>
<dbReference type="Proteomes" id="UP000008820">
    <property type="component" value="Chromosome 2"/>
</dbReference>
<feature type="compositionally biased region" description="Pro residues" evidence="8">
    <location>
        <begin position="1137"/>
        <end position="1153"/>
    </location>
</feature>
<feature type="compositionally biased region" description="Basic residues" evidence="8">
    <location>
        <begin position="50"/>
        <end position="61"/>
    </location>
</feature>
<proteinExistence type="inferred from homology"/>
<organism evidence="10 11">
    <name type="scientific">Aedes aegypti</name>
    <name type="common">Yellowfever mosquito</name>
    <name type="synonym">Culex aegypti</name>
    <dbReference type="NCBI Taxonomy" id="7159"/>
    <lineage>
        <taxon>Eukaryota</taxon>
        <taxon>Metazoa</taxon>
        <taxon>Ecdysozoa</taxon>
        <taxon>Arthropoda</taxon>
        <taxon>Hexapoda</taxon>
        <taxon>Insecta</taxon>
        <taxon>Pterygota</taxon>
        <taxon>Neoptera</taxon>
        <taxon>Endopterygota</taxon>
        <taxon>Diptera</taxon>
        <taxon>Nematocera</taxon>
        <taxon>Culicoidea</taxon>
        <taxon>Culicidae</taxon>
        <taxon>Culicinae</taxon>
        <taxon>Aedini</taxon>
        <taxon>Aedes</taxon>
        <taxon>Stegomyia</taxon>
    </lineage>
</organism>
<evidence type="ECO:0000256" key="8">
    <source>
        <dbReference type="SAM" id="MobiDB-lite"/>
    </source>
</evidence>
<dbReference type="OrthoDB" id="429671at2759"/>
<reference evidence="10" key="2">
    <citation type="submission" date="2020-05" db="UniProtKB">
        <authorList>
            <consortium name="EnsemblMetazoa"/>
        </authorList>
    </citation>
    <scope>IDENTIFICATION</scope>
    <source>
        <strain evidence="10">LVP_AGWG</strain>
    </source>
</reference>
<dbReference type="PROSITE" id="PS00973">
    <property type="entry name" value="USP_2"/>
    <property type="match status" value="1"/>
</dbReference>
<feature type="compositionally biased region" description="Polar residues" evidence="8">
    <location>
        <begin position="944"/>
        <end position="955"/>
    </location>
</feature>
<evidence type="ECO:0000256" key="1">
    <source>
        <dbReference type="ARBA" id="ARBA00000707"/>
    </source>
</evidence>
<feature type="region of interest" description="Disordered" evidence="8">
    <location>
        <begin position="1023"/>
        <end position="1154"/>
    </location>
</feature>
<dbReference type="FunFam" id="3.90.70.10:FF:000092">
    <property type="entry name" value="Ubiquitin carboxyl-terminal hydrolase"/>
    <property type="match status" value="1"/>
</dbReference>
<keyword evidence="4" id="KW-0645">Protease</keyword>
<feature type="region of interest" description="Disordered" evidence="8">
    <location>
        <begin position="240"/>
        <end position="357"/>
    </location>
</feature>
<dbReference type="InterPro" id="IPR050164">
    <property type="entry name" value="Peptidase_C19"/>
</dbReference>
<dbReference type="EC" id="3.4.19.12" evidence="3"/>
<evidence type="ECO:0000256" key="2">
    <source>
        <dbReference type="ARBA" id="ARBA00005427"/>
    </source>
</evidence>
<evidence type="ECO:0000313" key="10">
    <source>
        <dbReference type="EnsemblMetazoa" id="AAEL022689-PC"/>
    </source>
</evidence>
<feature type="compositionally biased region" description="Low complexity" evidence="8">
    <location>
        <begin position="742"/>
        <end position="764"/>
    </location>
</feature>
<feature type="compositionally biased region" description="Polar residues" evidence="8">
    <location>
        <begin position="464"/>
        <end position="475"/>
    </location>
</feature>
<reference evidence="10 11" key="1">
    <citation type="submission" date="2017-06" db="EMBL/GenBank/DDBJ databases">
        <title>Aedes aegypti genome working group (AGWG) sequencing and assembly.</title>
        <authorList>
            <consortium name="Aedes aegypti Genome Working Group (AGWG)"/>
            <person name="Matthews B.J."/>
        </authorList>
    </citation>
    <scope>NUCLEOTIDE SEQUENCE [LARGE SCALE GENOMIC DNA]</scope>
    <source>
        <strain evidence="10 11">LVP_AGWG</strain>
    </source>
</reference>
<evidence type="ECO:0000313" key="11">
    <source>
        <dbReference type="Proteomes" id="UP000008820"/>
    </source>
</evidence>
<feature type="compositionally biased region" description="Low complexity" evidence="8">
    <location>
        <begin position="928"/>
        <end position="939"/>
    </location>
</feature>
<dbReference type="GO" id="GO:0005829">
    <property type="term" value="C:cytosol"/>
    <property type="evidence" value="ECO:0007669"/>
    <property type="project" value="TreeGrafter"/>
</dbReference>
<feature type="region of interest" description="Disordered" evidence="8">
    <location>
        <begin position="1508"/>
        <end position="1527"/>
    </location>
</feature>
<feature type="region of interest" description="Disordered" evidence="8">
    <location>
        <begin position="997"/>
        <end position="1016"/>
    </location>
</feature>
<dbReference type="SUPFAM" id="SSF54001">
    <property type="entry name" value="Cysteine proteinases"/>
    <property type="match status" value="1"/>
</dbReference>
<feature type="compositionally biased region" description="Low complexity" evidence="8">
    <location>
        <begin position="1052"/>
        <end position="1067"/>
    </location>
</feature>
<feature type="compositionally biased region" description="Low complexity" evidence="8">
    <location>
        <begin position="62"/>
        <end position="72"/>
    </location>
</feature>
<evidence type="ECO:0000256" key="5">
    <source>
        <dbReference type="ARBA" id="ARBA00022786"/>
    </source>
</evidence>
<feature type="compositionally biased region" description="Low complexity" evidence="8">
    <location>
        <begin position="481"/>
        <end position="516"/>
    </location>
</feature>
<feature type="compositionally biased region" description="Low complexity" evidence="8">
    <location>
        <begin position="1769"/>
        <end position="1797"/>
    </location>
</feature>
<feature type="region of interest" description="Disordered" evidence="8">
    <location>
        <begin position="1231"/>
        <end position="1286"/>
    </location>
</feature>
<dbReference type="GO" id="GO:0010506">
    <property type="term" value="P:regulation of autophagy"/>
    <property type="evidence" value="ECO:0007669"/>
    <property type="project" value="TreeGrafter"/>
</dbReference>
<feature type="region of interest" description="Disordered" evidence="8">
    <location>
        <begin position="899"/>
        <end position="974"/>
    </location>
</feature>
<sequence length="1804" mass="195648">MDNSKSKPQECYEFLDLSDVDDCVKSALASTLYTPASAGAGGAGGYKGTVGRKQHRTKRRQSNASSVMSSSDGSGVYEFVPYESRRYPSSQHHHHHPQTVATFPNPVAPEYHYQPRHHSTYSQQFPYSSSNASSVDGSGGFGRHPAASKRTANIRTQDHQANPGRNSHHYNYHHYQQQQQHQQQHSWSPVAVAASTIAATTGIIATTTTSTSSYTLPNSSVNTNLEATYTEYGESEQRLSCSAHSSSTNSSSSYRVVSGRNYSSRTGERVAASTPDGTTTAISEASTTTTMPPHTNNPHYPSQQQQQTQQGQPPQTQQGNPPPNSHNVAVNVSRGSSDQQSVVASAPQQMYPSQHYMTGGPPGNAMYPMPVIPQPIPGNVYVSNLTANVNVHGFVPHGMPQYVTTGASPAPTGAYITGEVPSGHEMQIMTPRGEARGGMRRNGRSGRIGHNTRPRGGFVPHYIAQQQTVMQSSQPAGIHHQQQPGQVQGQLPQQGVQQSQQQQSQSQSQNQSQSQPSQPPQQHTPDMVQHSMSMEHQPIMSPAQPVTYGGYGGYYFYPPFYPSVTPGHHPSAQHAAGAPILQVPMYQTMYSYSPSVVYQPMYPSEYPLYDGKGEDHNPQQPPEDGVMHQDMWQQPTMIEYNPENVEYIPPEEDMNMMQQGPPTMQPITHVLDPNVPNFTMGPATPIQTDDYGQITPAPSDDYNAINNNAVMSPAANLISSPSSNASSLHNLNQSDMYLVPQQPQQEPHHQQQLQQQPQHQSHSSLMELQQESDIQHEQEPSQPVDQENNYIIEQSPQSQYNQPMSPPPQQTNIHAQVSAPVENSFTSDQPQGHIQEPTPAPMHTTIVQETIQQTPAAAVATVISPTQIPVPLPITITHVPPPQLNVPPPPIPVQFRNLEKQHQQQQPLHHQPITNDSNNNSKKKTNEVASVATPATVAVDKTSEMSTNSSKPVPNQQSQQHHQSQCFVNSNKSQTSTEEVARLQRTVQEKLVFKDDRRNGPYWTNPGSQPPATTISSFTSSTTTIVQHNSSQQQKKTTASVSVSAIPNKEYTSSSSTSSGPSVISSTKPYQKNTSPVPFTTLGITSAPPSIHKQPLAPQKSYSSSEHHTATPVNSGPVMESKKVEAIPQRDSQINTPLPPPGLPPSLSVPPPQRQYTQGQMIVQTPYVPPPPATTAAAPQTKSWASLFNPSSSSATSTPGPTSSIVQPIATSAPVAPSLLAAGPALPTPSPFAPSFVPTQHRSSHSSSASNQSADKTTAASSSTSNKPIAKVSPFDKSNNNSNSGTTAMSYSAASAQGLPSASAGHTTSASASAASTASAGSKNKNNAAAQAQAAAAAAKPEQIDENTLKLGEFLSAYQIENNSISILPRGLINRSNYCYINAILQALVACPPFYHLMRAIRSLPAARNSKHQKPFIDAMSALVDEFSTLQLRSKVQRDKTKKDETPEIQCDSPMEPLMIHRMLNLLRSDIFQVEGRQEDAEEFLGCVLNRLNDEMIELMKLSKNESDVNGDDAANGEVHPDDQDDWKVIRGNRNKGTVTRTTDFGRSPMSDIFGGKLRSRVHREGDHATDNIQPFFTLQLDIEKATSVKDALDLLVGKDQLEGVTCSKTKQEIAAWQQVTLEELPIVMILHLKCFDYKMDGCTKILKALEFPIELKIDSKLMSSKGKSYTAKQKQYKLFAVVYHDGKEASKGHYITDVFHAGYGSWIRYDDSTVKPVSENNVLHPKSPRVPYLLYYRRLDTHYHGSAGGAGATTSGSTGTGGSGYGSGSSSSNTTSSSNNSSTGGNSNYSSSVNTGGHYGGSK</sequence>
<keyword evidence="6" id="KW-0378">Hydrolase</keyword>
<feature type="region of interest" description="Disordered" evidence="8">
    <location>
        <begin position="34"/>
        <end position="72"/>
    </location>
</feature>
<comment type="catalytic activity">
    <reaction evidence="1">
        <text>Thiol-dependent hydrolysis of ester, thioester, amide, peptide and isopeptide bonds formed by the C-terminal Gly of ubiquitin (a 76-residue protein attached to proteins as an intracellular targeting signal).</text>
        <dbReference type="EC" id="3.4.19.12"/>
    </reaction>
</comment>
<dbReference type="InterPro" id="IPR038765">
    <property type="entry name" value="Papain-like_cys_pep_sf"/>
</dbReference>
<dbReference type="PANTHER" id="PTHR24006">
    <property type="entry name" value="UBIQUITIN CARBOXYL-TERMINAL HYDROLASE"/>
    <property type="match status" value="1"/>
</dbReference>
<comment type="similarity">
    <text evidence="2">Belongs to the peptidase C19 family. USP10 subfamily.</text>
</comment>
<evidence type="ECO:0000256" key="4">
    <source>
        <dbReference type="ARBA" id="ARBA00022670"/>
    </source>
</evidence>
<feature type="compositionally biased region" description="Low complexity" evidence="8">
    <location>
        <begin position="278"/>
        <end position="319"/>
    </location>
</feature>
<dbReference type="FunCoup" id="A0A6I8TPU3">
    <property type="interactions" value="143"/>
</dbReference>
<evidence type="ECO:0000256" key="6">
    <source>
        <dbReference type="ARBA" id="ARBA00022801"/>
    </source>
</evidence>
<dbReference type="InParanoid" id="A0A6I8TPU3"/>